<dbReference type="SUPFAM" id="SSF51905">
    <property type="entry name" value="FAD/NAD(P)-binding domain"/>
    <property type="match status" value="1"/>
</dbReference>
<evidence type="ECO:0000256" key="4">
    <source>
        <dbReference type="ARBA" id="ARBA00023033"/>
    </source>
</evidence>
<dbReference type="GO" id="GO:0004497">
    <property type="term" value="F:monooxygenase activity"/>
    <property type="evidence" value="ECO:0007669"/>
    <property type="project" value="UniProtKB-KW"/>
</dbReference>
<dbReference type="PANTHER" id="PTHR46972:SF1">
    <property type="entry name" value="FAD DEPENDENT OXIDOREDUCTASE DOMAIN-CONTAINING PROTEIN"/>
    <property type="match status" value="1"/>
</dbReference>
<evidence type="ECO:0000259" key="5">
    <source>
        <dbReference type="Pfam" id="PF01494"/>
    </source>
</evidence>
<evidence type="ECO:0000313" key="6">
    <source>
        <dbReference type="EMBL" id="KAF2718346.1"/>
    </source>
</evidence>
<dbReference type="Gene3D" id="3.50.50.60">
    <property type="entry name" value="FAD/NAD(P)-binding domain"/>
    <property type="match status" value="1"/>
</dbReference>
<dbReference type="EMBL" id="MU003826">
    <property type="protein sequence ID" value="KAF2718346.1"/>
    <property type="molecule type" value="Genomic_DNA"/>
</dbReference>
<reference evidence="6" key="1">
    <citation type="journal article" date="2020" name="Stud. Mycol.">
        <title>101 Dothideomycetes genomes: a test case for predicting lifestyles and emergence of pathogens.</title>
        <authorList>
            <person name="Haridas S."/>
            <person name="Albert R."/>
            <person name="Binder M."/>
            <person name="Bloem J."/>
            <person name="Labutti K."/>
            <person name="Salamov A."/>
            <person name="Andreopoulos B."/>
            <person name="Baker S."/>
            <person name="Barry K."/>
            <person name="Bills G."/>
            <person name="Bluhm B."/>
            <person name="Cannon C."/>
            <person name="Castanera R."/>
            <person name="Culley D."/>
            <person name="Daum C."/>
            <person name="Ezra D."/>
            <person name="Gonzalez J."/>
            <person name="Henrissat B."/>
            <person name="Kuo A."/>
            <person name="Liang C."/>
            <person name="Lipzen A."/>
            <person name="Lutzoni F."/>
            <person name="Magnuson J."/>
            <person name="Mondo S."/>
            <person name="Nolan M."/>
            <person name="Ohm R."/>
            <person name="Pangilinan J."/>
            <person name="Park H.-J."/>
            <person name="Ramirez L."/>
            <person name="Alfaro M."/>
            <person name="Sun H."/>
            <person name="Tritt A."/>
            <person name="Yoshinaga Y."/>
            <person name="Zwiers L.-H."/>
            <person name="Turgeon B."/>
            <person name="Goodwin S."/>
            <person name="Spatafora J."/>
            <person name="Crous P."/>
            <person name="Grigoriev I."/>
        </authorList>
    </citation>
    <scope>NUCLEOTIDE SEQUENCE</scope>
    <source>
        <strain evidence="6">CBS 116435</strain>
    </source>
</reference>
<evidence type="ECO:0000256" key="2">
    <source>
        <dbReference type="ARBA" id="ARBA00022827"/>
    </source>
</evidence>
<organism evidence="6 7">
    <name type="scientific">Polychaeton citri CBS 116435</name>
    <dbReference type="NCBI Taxonomy" id="1314669"/>
    <lineage>
        <taxon>Eukaryota</taxon>
        <taxon>Fungi</taxon>
        <taxon>Dikarya</taxon>
        <taxon>Ascomycota</taxon>
        <taxon>Pezizomycotina</taxon>
        <taxon>Dothideomycetes</taxon>
        <taxon>Dothideomycetidae</taxon>
        <taxon>Capnodiales</taxon>
        <taxon>Capnodiaceae</taxon>
        <taxon>Polychaeton</taxon>
    </lineage>
</organism>
<comment type="caution">
    <text evidence="6">The sequence shown here is derived from an EMBL/GenBank/DDBJ whole genome shotgun (WGS) entry which is preliminary data.</text>
</comment>
<keyword evidence="4" id="KW-0503">Monooxygenase</keyword>
<protein>
    <submittedName>
        <fullName evidence="6">FAD/NAD(P)-binding domain-containing protein</fullName>
    </submittedName>
</protein>
<keyword evidence="3" id="KW-0560">Oxidoreductase</keyword>
<dbReference type="Proteomes" id="UP000799441">
    <property type="component" value="Unassembled WGS sequence"/>
</dbReference>
<dbReference type="PANTHER" id="PTHR46972">
    <property type="entry name" value="MONOOXYGENASE ASQM-RELATED"/>
    <property type="match status" value="1"/>
</dbReference>
<keyword evidence="1" id="KW-0285">Flavoprotein</keyword>
<evidence type="ECO:0000313" key="7">
    <source>
        <dbReference type="Proteomes" id="UP000799441"/>
    </source>
</evidence>
<dbReference type="PRINTS" id="PR00420">
    <property type="entry name" value="RNGMNOXGNASE"/>
</dbReference>
<dbReference type="InterPro" id="IPR036188">
    <property type="entry name" value="FAD/NAD-bd_sf"/>
</dbReference>
<name>A0A9P4Q4S7_9PEZI</name>
<evidence type="ECO:0000256" key="1">
    <source>
        <dbReference type="ARBA" id="ARBA00022630"/>
    </source>
</evidence>
<dbReference type="OrthoDB" id="655030at2759"/>
<keyword evidence="2" id="KW-0274">FAD</keyword>
<dbReference type="GO" id="GO:0071949">
    <property type="term" value="F:FAD binding"/>
    <property type="evidence" value="ECO:0007669"/>
    <property type="project" value="InterPro"/>
</dbReference>
<proteinExistence type="predicted"/>
<dbReference type="AlphaFoldDB" id="A0A9P4Q4S7"/>
<sequence>MTPAIAILGGGPSGLALARLLEVKNIDYVVFERDSSPTSVGQGGSLDVHTNSGQLALKECGLFDEFKALARYDGQAFKAVDKDCNVICDQGHEGQDGKPEIDRKDLRRILLNSVPTEKIRWGCKIESVSRESDDSMAVRFANGDVQSGFNLVVGADGAWSKARSLLTPAKPHYSGLCFIQASISKSNPFYSTTSTRVGPGMYFALTSGKAIIAQRMGDGSYMVYAGLRLPEHWTKTNADFFNSPAFREQLVTSDYADWSSDITDFIKNSDDEPLRAWPLYSLPTESLPWESVPGVTLVGDAAHLATPNGEGVNCAMYDSLQLVQKIVQYGLDNLAEATKRYEEEMFPRGVEHIRDGENLNGMFYAEDSPVGFRQWAASVGMQA</sequence>
<feature type="domain" description="FAD-binding" evidence="5">
    <location>
        <begin position="5"/>
        <end position="166"/>
    </location>
</feature>
<keyword evidence="7" id="KW-1185">Reference proteome</keyword>
<dbReference type="Pfam" id="PF01494">
    <property type="entry name" value="FAD_binding_3"/>
    <property type="match status" value="1"/>
</dbReference>
<accession>A0A9P4Q4S7</accession>
<dbReference type="InterPro" id="IPR002938">
    <property type="entry name" value="FAD-bd"/>
</dbReference>
<gene>
    <name evidence="6" type="ORF">K431DRAFT_231016</name>
</gene>
<evidence type="ECO:0000256" key="3">
    <source>
        <dbReference type="ARBA" id="ARBA00023002"/>
    </source>
</evidence>